<dbReference type="Proteomes" id="UP000769157">
    <property type="component" value="Unassembled WGS sequence"/>
</dbReference>
<dbReference type="EMBL" id="JAEUBE010000084">
    <property type="protein sequence ID" value="KAH3671150.1"/>
    <property type="molecule type" value="Genomic_DNA"/>
</dbReference>
<accession>A0A9P8TAA9</accession>
<proteinExistence type="predicted"/>
<sequence>MLFGRSSPICKLLSIISESSSVTSMAKESTPIVPKPPPGIPNWLKRTLAWNSKVLKKSFIHLGCLSSSSPRNTSRTGASDKMVFATFSIVEPSPQSSFKSGSIEGILKCTVTSPEFVVNWSISNLATATALLQAGSKMVQLNASDW</sequence>
<comment type="caution">
    <text evidence="1">The sequence shown here is derived from an EMBL/GenBank/DDBJ whole genome shotgun (WGS) entry which is preliminary data.</text>
</comment>
<dbReference type="AlphaFoldDB" id="A0A9P8TAA9"/>
<name>A0A9P8TAA9_9ASCO</name>
<reference evidence="1" key="1">
    <citation type="journal article" date="2021" name="Open Biol.">
        <title>Shared evolutionary footprints suggest mitochondrial oxidative damage underlies multiple complex I losses in fungi.</title>
        <authorList>
            <person name="Schikora-Tamarit M.A."/>
            <person name="Marcet-Houben M."/>
            <person name="Nosek J."/>
            <person name="Gabaldon T."/>
        </authorList>
    </citation>
    <scope>NUCLEOTIDE SEQUENCE</scope>
    <source>
        <strain evidence="1">CBS6075</strain>
    </source>
</reference>
<organism evidence="1 2">
    <name type="scientific">Ogataea philodendri</name>
    <dbReference type="NCBI Taxonomy" id="1378263"/>
    <lineage>
        <taxon>Eukaryota</taxon>
        <taxon>Fungi</taxon>
        <taxon>Dikarya</taxon>
        <taxon>Ascomycota</taxon>
        <taxon>Saccharomycotina</taxon>
        <taxon>Pichiomycetes</taxon>
        <taxon>Pichiales</taxon>
        <taxon>Pichiaceae</taxon>
        <taxon>Ogataea</taxon>
    </lineage>
</organism>
<reference evidence="1" key="2">
    <citation type="submission" date="2021-01" db="EMBL/GenBank/DDBJ databases">
        <authorList>
            <person name="Schikora-Tamarit M.A."/>
        </authorList>
    </citation>
    <scope>NUCLEOTIDE SEQUENCE</scope>
    <source>
        <strain evidence="1">CBS6075</strain>
    </source>
</reference>
<dbReference type="GeneID" id="70232829"/>
<evidence type="ECO:0000313" key="1">
    <source>
        <dbReference type="EMBL" id="KAH3671150.1"/>
    </source>
</evidence>
<gene>
    <name evidence="1" type="ORF">OGAPHI_000861</name>
</gene>
<keyword evidence="2" id="KW-1185">Reference proteome</keyword>
<dbReference type="RefSeq" id="XP_046064518.1">
    <property type="nucleotide sequence ID" value="XM_046209002.1"/>
</dbReference>
<evidence type="ECO:0000313" key="2">
    <source>
        <dbReference type="Proteomes" id="UP000769157"/>
    </source>
</evidence>
<protein>
    <submittedName>
        <fullName evidence="1">Uncharacterized protein</fullName>
    </submittedName>
</protein>